<dbReference type="STRING" id="3983.A0A2C9V001"/>
<feature type="domain" description="DUF4283" evidence="2">
    <location>
        <begin position="1"/>
        <end position="62"/>
    </location>
</feature>
<gene>
    <name evidence="4" type="ORF">MANES_11G107200</name>
</gene>
<dbReference type="EMBL" id="CM004397">
    <property type="protein sequence ID" value="OAY37511.1"/>
    <property type="molecule type" value="Genomic_DNA"/>
</dbReference>
<dbReference type="InterPro" id="IPR040256">
    <property type="entry name" value="At4g02000-like"/>
</dbReference>
<evidence type="ECO:0000313" key="4">
    <source>
        <dbReference type="EMBL" id="OAY37511.1"/>
    </source>
</evidence>
<reference evidence="4" key="1">
    <citation type="submission" date="2016-02" db="EMBL/GenBank/DDBJ databases">
        <title>WGS assembly of Manihot esculenta.</title>
        <authorList>
            <person name="Bredeson J.V."/>
            <person name="Prochnik S.E."/>
            <person name="Lyons J.B."/>
            <person name="Schmutz J."/>
            <person name="Grimwood J."/>
            <person name="Vrebalov J."/>
            <person name="Bart R.S."/>
            <person name="Amuge T."/>
            <person name="Ferguson M.E."/>
            <person name="Green R."/>
            <person name="Putnam N."/>
            <person name="Stites J."/>
            <person name="Rounsley S."/>
            <person name="Rokhsar D.S."/>
        </authorList>
    </citation>
    <scope>NUCLEOTIDE SEQUENCE [LARGE SCALE GENOMIC DNA]</scope>
    <source>
        <tissue evidence="4">Leaf</tissue>
    </source>
</reference>
<feature type="compositionally biased region" description="Basic and acidic residues" evidence="1">
    <location>
        <begin position="240"/>
        <end position="259"/>
    </location>
</feature>
<evidence type="ECO:0000259" key="2">
    <source>
        <dbReference type="Pfam" id="PF14111"/>
    </source>
</evidence>
<dbReference type="Pfam" id="PF14111">
    <property type="entry name" value="DUF4283"/>
    <property type="match status" value="1"/>
</dbReference>
<dbReference type="Pfam" id="PF14392">
    <property type="entry name" value="zf-CCHC_4"/>
    <property type="match status" value="1"/>
</dbReference>
<dbReference type="Gene3D" id="3.60.10.10">
    <property type="entry name" value="Endonuclease/exonuclease/phosphatase"/>
    <property type="match status" value="1"/>
</dbReference>
<dbReference type="SUPFAM" id="SSF56219">
    <property type="entry name" value="DNase I-like"/>
    <property type="match status" value="1"/>
</dbReference>
<dbReference type="InterPro" id="IPR036691">
    <property type="entry name" value="Endo/exonu/phosph_ase_sf"/>
</dbReference>
<feature type="domain" description="Zinc knuckle CX2CX4HX4C" evidence="3">
    <location>
        <begin position="105"/>
        <end position="152"/>
    </location>
</feature>
<evidence type="ECO:0008006" key="5">
    <source>
        <dbReference type="Google" id="ProtNLM"/>
    </source>
</evidence>
<dbReference type="InterPro" id="IPR025836">
    <property type="entry name" value="Zn_knuckle_CX2CX4HX4C"/>
</dbReference>
<dbReference type="PANTHER" id="PTHR31286">
    <property type="entry name" value="GLYCINE-RICH CELL WALL STRUCTURAL PROTEIN 1.8-LIKE"/>
    <property type="match status" value="1"/>
</dbReference>
<dbReference type="InterPro" id="IPR025558">
    <property type="entry name" value="DUF4283"/>
</dbReference>
<dbReference type="AlphaFoldDB" id="A0A2C9V001"/>
<organism evidence="4">
    <name type="scientific">Manihot esculenta</name>
    <name type="common">Cassava</name>
    <name type="synonym">Jatropha manihot</name>
    <dbReference type="NCBI Taxonomy" id="3983"/>
    <lineage>
        <taxon>Eukaryota</taxon>
        <taxon>Viridiplantae</taxon>
        <taxon>Streptophyta</taxon>
        <taxon>Embryophyta</taxon>
        <taxon>Tracheophyta</taxon>
        <taxon>Spermatophyta</taxon>
        <taxon>Magnoliopsida</taxon>
        <taxon>eudicotyledons</taxon>
        <taxon>Gunneridae</taxon>
        <taxon>Pentapetalae</taxon>
        <taxon>rosids</taxon>
        <taxon>fabids</taxon>
        <taxon>Malpighiales</taxon>
        <taxon>Euphorbiaceae</taxon>
        <taxon>Crotonoideae</taxon>
        <taxon>Manihoteae</taxon>
        <taxon>Manihot</taxon>
    </lineage>
</organism>
<protein>
    <recommendedName>
        <fullName evidence="5">CCHC-type domain-containing protein</fullName>
    </recommendedName>
</protein>
<sequence length="542" mass="62689">MRDVLAELWHPLGGVSITDLGAKRFLFRFYIPVDFERVWNGTPWLFNNHLLILHPLQPGEVPLLVPLIYVMARSLANFIGDYLDHDLTRVSTVESESYVRVRVRMDVRNPLKRRRRLVAPDGTSFFARFAYEHFQVFCFLCGRLGHTDSFCDLLLHHKKESLTPHWGPELKAVQRRYQRPTSSWLRFENLSLHSQTPASGGNSSFQNQLPSQVFLNSFLGALATDGENDFSAGSMETDCNGDKQDAGENDPLYKPDDGKKRQRVVSTGIVSDTMDSRFTGFYGCPESGRRRTSWNLLRDLADRSQLPWLCSGDYNDIADSLEKVGGPLRCISLINGFRNALADANLNDIQAVGSFLSYTYREGTDQCSKERLDRACSNTTWDARFPDAISSNLVAPVSDHTPLLIEIVGTQVREDNRRFHFDNSWLEDDELGEVVLTSWQQGLGLDFIQRKDQLVKRVQYWGKNRNRMRWLQKERIKKRLGECSESLDTREVRQLKDVWNQILAEEDIRLRQQAKKFWFRHGDRNSKYFHNSIKARRRCNRI</sequence>
<proteinExistence type="predicted"/>
<evidence type="ECO:0000259" key="3">
    <source>
        <dbReference type="Pfam" id="PF14392"/>
    </source>
</evidence>
<name>A0A2C9V001_MANES</name>
<evidence type="ECO:0000256" key="1">
    <source>
        <dbReference type="SAM" id="MobiDB-lite"/>
    </source>
</evidence>
<feature type="region of interest" description="Disordered" evidence="1">
    <location>
        <begin position="232"/>
        <end position="261"/>
    </location>
</feature>
<accession>A0A2C9V001</accession>
<dbReference type="PANTHER" id="PTHR31286:SF153">
    <property type="entry name" value="DUF4283 DOMAIN PROTEIN"/>
    <property type="match status" value="1"/>
</dbReference>